<dbReference type="EMBL" id="FOMX01000063">
    <property type="protein sequence ID" value="SFF40380.1"/>
    <property type="molecule type" value="Genomic_DNA"/>
</dbReference>
<dbReference type="AlphaFoldDB" id="A0A1I2IFH2"/>
<dbReference type="STRING" id="54.SAMN02745121_08638"/>
<evidence type="ECO:0000313" key="2">
    <source>
        <dbReference type="Proteomes" id="UP000199400"/>
    </source>
</evidence>
<gene>
    <name evidence="1" type="ORF">SAMN02745121_08638</name>
</gene>
<protein>
    <submittedName>
        <fullName evidence="1">Uncharacterized protein</fullName>
    </submittedName>
</protein>
<sequence length="137" mass="14880">MTDMSYQPGSIYKIGGRRYVDSQAVLNLSRTHEVVAHQDGWRVIVDDGAVQCARVEDRPELPRQRGALYELSAQGGASLKAQRAAWLSQGLLEPAGTFDTWPGEPPAKAGCGCGKTCGCAPCRLKHGHHHDHEEQSS</sequence>
<proteinExistence type="predicted"/>
<organism evidence="1 2">
    <name type="scientific">Nannocystis exedens</name>
    <dbReference type="NCBI Taxonomy" id="54"/>
    <lineage>
        <taxon>Bacteria</taxon>
        <taxon>Pseudomonadati</taxon>
        <taxon>Myxococcota</taxon>
        <taxon>Polyangia</taxon>
        <taxon>Nannocystales</taxon>
        <taxon>Nannocystaceae</taxon>
        <taxon>Nannocystis</taxon>
    </lineage>
</organism>
<reference evidence="2" key="1">
    <citation type="submission" date="2016-10" db="EMBL/GenBank/DDBJ databases">
        <authorList>
            <person name="Varghese N."/>
            <person name="Submissions S."/>
        </authorList>
    </citation>
    <scope>NUCLEOTIDE SEQUENCE [LARGE SCALE GENOMIC DNA]</scope>
    <source>
        <strain evidence="2">ATCC 25963</strain>
    </source>
</reference>
<evidence type="ECO:0000313" key="1">
    <source>
        <dbReference type="EMBL" id="SFF40380.1"/>
    </source>
</evidence>
<dbReference type="Proteomes" id="UP000199400">
    <property type="component" value="Unassembled WGS sequence"/>
</dbReference>
<keyword evidence="2" id="KW-1185">Reference proteome</keyword>
<accession>A0A1I2IFH2</accession>
<name>A0A1I2IFH2_9BACT</name>